<proteinExistence type="predicted"/>
<evidence type="ECO:0000256" key="1">
    <source>
        <dbReference type="SAM" id="Phobius"/>
    </source>
</evidence>
<keyword evidence="1" id="KW-1133">Transmembrane helix</keyword>
<feature type="transmembrane region" description="Helical" evidence="1">
    <location>
        <begin position="79"/>
        <end position="99"/>
    </location>
</feature>
<evidence type="ECO:0000313" key="2">
    <source>
        <dbReference type="EMBL" id="SPE19788.1"/>
    </source>
</evidence>
<dbReference type="AlphaFoldDB" id="A0A2N9L920"/>
<organism evidence="2 3">
    <name type="scientific">Candidatus Sulfuritelmatomonas gaucii</name>
    <dbReference type="NCBI Taxonomy" id="2043161"/>
    <lineage>
        <taxon>Bacteria</taxon>
        <taxon>Pseudomonadati</taxon>
        <taxon>Acidobacteriota</taxon>
        <taxon>Terriglobia</taxon>
        <taxon>Terriglobales</taxon>
        <taxon>Acidobacteriaceae</taxon>
        <taxon>Candidatus Sulfuritelmatomonas</taxon>
    </lineage>
</organism>
<keyword evidence="1" id="KW-0812">Transmembrane</keyword>
<dbReference type="EMBL" id="OKRB01000081">
    <property type="protein sequence ID" value="SPE19788.1"/>
    <property type="molecule type" value="Genomic_DNA"/>
</dbReference>
<sequence>MELSCSRCHQTVQPVDCFCPVCGLPQLVYSADPSAASGQPERWGEVVRDANTVDWKPALRPALALAIPAGVLCAALTRLGLFGLLLIPAAAAWVVALYVRGRRPAWITIGAGARIGLVTGILGGWTAALTTGITLYAMRFWLRQGKVFDDMWQDQINQGSQQLSTLGFDPQTIAATKLMMLSPEGRAASVLFNIGVLALVILVLAVAGGALGARLGRPRRSEN</sequence>
<feature type="transmembrane region" description="Helical" evidence="1">
    <location>
        <begin position="111"/>
        <end position="138"/>
    </location>
</feature>
<evidence type="ECO:0008006" key="4">
    <source>
        <dbReference type="Google" id="ProtNLM"/>
    </source>
</evidence>
<keyword evidence="1" id="KW-0472">Membrane</keyword>
<name>A0A2N9L920_9BACT</name>
<feature type="transmembrane region" description="Helical" evidence="1">
    <location>
        <begin position="190"/>
        <end position="213"/>
    </location>
</feature>
<gene>
    <name evidence="2" type="ORF">SBA5_250018</name>
</gene>
<reference evidence="3" key="1">
    <citation type="submission" date="2018-02" db="EMBL/GenBank/DDBJ databases">
        <authorList>
            <person name="Hausmann B."/>
        </authorList>
    </citation>
    <scope>NUCLEOTIDE SEQUENCE [LARGE SCALE GENOMIC DNA]</scope>
    <source>
        <strain evidence="3">Peat soil MAG SbA5</strain>
    </source>
</reference>
<protein>
    <recommendedName>
        <fullName evidence="4">Zinc-ribbon domain-containing protein</fullName>
    </recommendedName>
</protein>
<dbReference type="OrthoDB" id="117836at2"/>
<dbReference type="Proteomes" id="UP000239735">
    <property type="component" value="Unassembled WGS sequence"/>
</dbReference>
<evidence type="ECO:0000313" key="3">
    <source>
        <dbReference type="Proteomes" id="UP000239735"/>
    </source>
</evidence>
<accession>A0A2N9L920</accession>